<evidence type="ECO:0000256" key="3">
    <source>
        <dbReference type="ARBA" id="ARBA00022475"/>
    </source>
</evidence>
<evidence type="ECO:0000256" key="9">
    <source>
        <dbReference type="SAM" id="MobiDB-lite"/>
    </source>
</evidence>
<dbReference type="PANTHER" id="PTHR35011">
    <property type="entry name" value="2,3-DIKETO-L-GULONATE TRAP TRANSPORTER SMALL PERMEASE PROTEIN YIAM"/>
    <property type="match status" value="1"/>
</dbReference>
<feature type="transmembrane region" description="Helical" evidence="10">
    <location>
        <begin position="143"/>
        <end position="168"/>
    </location>
</feature>
<name>A0ABY4YRN3_9MICO</name>
<sequence>MSSAPYAAPKAEHRPPAIVRWVGWLCEASGWLSAIALVAATLITTHAVVTRYFFKQPTVWQTESTIYLLMLVTFIGAAYGLKHHAHVGVDLLINAAPQRPQLIGRIVNAFLCLGVVLVVMITSFRNWQEAYLFDFRSPTAFRFPLWISYAILPLGMLFVALQLVAMIIEGVMGLTGKIPISQVSMMQGTSELAQVQADLELEASLHEDEAGPPDDESTRRPRSGEEDA</sequence>
<evidence type="ECO:0000313" key="12">
    <source>
        <dbReference type="EMBL" id="USQ79249.1"/>
    </source>
</evidence>
<protein>
    <submittedName>
        <fullName evidence="12">TRAP transporter small permease</fullName>
    </submittedName>
</protein>
<dbReference type="InterPro" id="IPR007387">
    <property type="entry name" value="TRAP_DctQ"/>
</dbReference>
<accession>A0ABY4YRN3</accession>
<keyword evidence="6 10" id="KW-1133">Transmembrane helix</keyword>
<evidence type="ECO:0000256" key="5">
    <source>
        <dbReference type="ARBA" id="ARBA00022692"/>
    </source>
</evidence>
<evidence type="ECO:0000256" key="8">
    <source>
        <dbReference type="ARBA" id="ARBA00038436"/>
    </source>
</evidence>
<evidence type="ECO:0000256" key="6">
    <source>
        <dbReference type="ARBA" id="ARBA00022989"/>
    </source>
</evidence>
<feature type="region of interest" description="Disordered" evidence="9">
    <location>
        <begin position="204"/>
        <end position="228"/>
    </location>
</feature>
<dbReference type="EMBL" id="CP099489">
    <property type="protein sequence ID" value="USQ79249.1"/>
    <property type="molecule type" value="Genomic_DNA"/>
</dbReference>
<evidence type="ECO:0000259" key="11">
    <source>
        <dbReference type="Pfam" id="PF04290"/>
    </source>
</evidence>
<comment type="similarity">
    <text evidence="8">Belongs to the TRAP transporter small permease family.</text>
</comment>
<evidence type="ECO:0000313" key="13">
    <source>
        <dbReference type="Proteomes" id="UP001056455"/>
    </source>
</evidence>
<feature type="transmembrane region" description="Helical" evidence="10">
    <location>
        <begin position="102"/>
        <end position="123"/>
    </location>
</feature>
<evidence type="ECO:0000256" key="7">
    <source>
        <dbReference type="ARBA" id="ARBA00023136"/>
    </source>
</evidence>
<reference evidence="12" key="1">
    <citation type="submission" date="2022-06" db="EMBL/GenBank/DDBJ databases">
        <title>Ornithinimicrobium HY1793.</title>
        <authorList>
            <person name="Huang Y."/>
        </authorList>
    </citation>
    <scope>NUCLEOTIDE SEQUENCE</scope>
    <source>
        <strain evidence="12">HY1793</strain>
    </source>
</reference>
<keyword evidence="3" id="KW-1003">Cell membrane</keyword>
<proteinExistence type="inferred from homology"/>
<feature type="domain" description="Tripartite ATP-independent periplasmic transporters DctQ component" evidence="11">
    <location>
        <begin position="41"/>
        <end position="171"/>
    </location>
</feature>
<dbReference type="Proteomes" id="UP001056455">
    <property type="component" value="Chromosome"/>
</dbReference>
<keyword evidence="2" id="KW-0813">Transport</keyword>
<feature type="transmembrane region" description="Helical" evidence="10">
    <location>
        <begin position="64"/>
        <end position="81"/>
    </location>
</feature>
<evidence type="ECO:0000256" key="2">
    <source>
        <dbReference type="ARBA" id="ARBA00022448"/>
    </source>
</evidence>
<keyword evidence="7 10" id="KW-0472">Membrane</keyword>
<keyword evidence="5 10" id="KW-0812">Transmembrane</keyword>
<dbReference type="PANTHER" id="PTHR35011:SF2">
    <property type="entry name" value="2,3-DIKETO-L-GULONATE TRAP TRANSPORTER SMALL PERMEASE PROTEIN YIAM"/>
    <property type="match status" value="1"/>
</dbReference>
<feature type="transmembrane region" description="Helical" evidence="10">
    <location>
        <begin position="21"/>
        <end position="44"/>
    </location>
</feature>
<feature type="compositionally biased region" description="Basic and acidic residues" evidence="9">
    <location>
        <begin position="216"/>
        <end position="228"/>
    </location>
</feature>
<gene>
    <name evidence="12" type="ORF">NF556_16770</name>
</gene>
<keyword evidence="4" id="KW-0997">Cell inner membrane</keyword>
<evidence type="ECO:0000256" key="4">
    <source>
        <dbReference type="ARBA" id="ARBA00022519"/>
    </source>
</evidence>
<dbReference type="RefSeq" id="WP_252592182.1">
    <property type="nucleotide sequence ID" value="NZ_CP099489.1"/>
</dbReference>
<evidence type="ECO:0000256" key="10">
    <source>
        <dbReference type="SAM" id="Phobius"/>
    </source>
</evidence>
<organism evidence="12 13">
    <name type="scientific">Ornithinimicrobium faecis</name>
    <dbReference type="NCBI Taxonomy" id="2934158"/>
    <lineage>
        <taxon>Bacteria</taxon>
        <taxon>Bacillati</taxon>
        <taxon>Actinomycetota</taxon>
        <taxon>Actinomycetes</taxon>
        <taxon>Micrococcales</taxon>
        <taxon>Ornithinimicrobiaceae</taxon>
        <taxon>Ornithinimicrobium</taxon>
    </lineage>
</organism>
<dbReference type="InterPro" id="IPR055348">
    <property type="entry name" value="DctQ"/>
</dbReference>
<evidence type="ECO:0000256" key="1">
    <source>
        <dbReference type="ARBA" id="ARBA00004429"/>
    </source>
</evidence>
<dbReference type="Pfam" id="PF04290">
    <property type="entry name" value="DctQ"/>
    <property type="match status" value="1"/>
</dbReference>
<keyword evidence="13" id="KW-1185">Reference proteome</keyword>
<comment type="subcellular location">
    <subcellularLocation>
        <location evidence="1">Cell inner membrane</location>
        <topology evidence="1">Multi-pass membrane protein</topology>
    </subcellularLocation>
</comment>